<accession>E5R1G9</accession>
<proteinExistence type="predicted"/>
<dbReference type="eggNOG" id="ENOG502SZ4Q">
    <property type="taxonomic scope" value="Eukaryota"/>
</dbReference>
<name>E5R1G9_ARTGP</name>
<dbReference type="Proteomes" id="UP000002669">
    <property type="component" value="Unassembled WGS sequence"/>
</dbReference>
<keyword evidence="2" id="KW-1133">Transmembrane helix</keyword>
<protein>
    <submittedName>
        <fullName evidence="3">Uncharacterized protein</fullName>
    </submittedName>
</protein>
<evidence type="ECO:0000256" key="1">
    <source>
        <dbReference type="SAM" id="MobiDB-lite"/>
    </source>
</evidence>
<reference evidence="4" key="1">
    <citation type="journal article" date="2012" name="MBio">
        <title>Comparative genome analysis of Trichophyton rubrum and related dermatophytes reveals candidate genes involved in infection.</title>
        <authorList>
            <person name="Martinez D.A."/>
            <person name="Oliver B.G."/>
            <person name="Graeser Y."/>
            <person name="Goldberg J.M."/>
            <person name="Li W."/>
            <person name="Martinez-Rossi N.M."/>
            <person name="Monod M."/>
            <person name="Shelest E."/>
            <person name="Barton R.C."/>
            <person name="Birch E."/>
            <person name="Brakhage A.A."/>
            <person name="Chen Z."/>
            <person name="Gurr S.J."/>
            <person name="Heiman D."/>
            <person name="Heitman J."/>
            <person name="Kosti I."/>
            <person name="Rossi A."/>
            <person name="Saif S."/>
            <person name="Samalova M."/>
            <person name="Saunders C.W."/>
            <person name="Shea T."/>
            <person name="Summerbell R.C."/>
            <person name="Xu J."/>
            <person name="Young S."/>
            <person name="Zeng Q."/>
            <person name="Birren B.W."/>
            <person name="Cuomo C.A."/>
            <person name="White T.C."/>
        </authorList>
    </citation>
    <scope>NUCLEOTIDE SEQUENCE [LARGE SCALE GENOMIC DNA]</scope>
    <source>
        <strain evidence="4">ATCC MYA-4604 / CBS 118893</strain>
    </source>
</reference>
<dbReference type="InParanoid" id="E5R1G9"/>
<keyword evidence="2" id="KW-0472">Membrane</keyword>
<dbReference type="STRING" id="535722.E5R1G9"/>
<feature type="transmembrane region" description="Helical" evidence="2">
    <location>
        <begin position="6"/>
        <end position="27"/>
    </location>
</feature>
<dbReference type="EMBL" id="DS989822">
    <property type="protein sequence ID" value="EFQ98505.1"/>
    <property type="molecule type" value="Genomic_DNA"/>
</dbReference>
<dbReference type="GeneID" id="10032787"/>
<dbReference type="RefSeq" id="XP_003177457.1">
    <property type="nucleotide sequence ID" value="XM_003177409.1"/>
</dbReference>
<dbReference type="VEuPathDB" id="FungiDB:MGYG_01532"/>
<evidence type="ECO:0000313" key="4">
    <source>
        <dbReference type="Proteomes" id="UP000002669"/>
    </source>
</evidence>
<evidence type="ECO:0000256" key="2">
    <source>
        <dbReference type="SAM" id="Phobius"/>
    </source>
</evidence>
<sequence>MAGALGQVVIPLVVCLVVVLVLLAPILKSRMAARPILSVPATLIAHIHQQQAHAHLNVVACTVPTDKSTATTETFTCPPLPKNTNAWVPDNPNGPPPRLGAGGILGTLILNPSSGPTITIPRPTSTTSSSTKTTPSTKDEPIPPKTSKKTDLPLPTNPPDLTPYCFREHNQNSRWSAFAEAEATDVLDTLCGIAESLPPSNTFGHAIRSSGGLLASVTWAKDQAGCSPKGDVPLHDYCAGAFRIIIEECDMSDRQEAYGGAFVDNSMQGCVIWWLGKEPRDFQAQAQPGSGFDILAGLEKEEFQTMLVALEPKLPKLGWKEEMFP</sequence>
<dbReference type="AlphaFoldDB" id="E5R1G9"/>
<keyword evidence="4" id="KW-1185">Reference proteome</keyword>
<dbReference type="HOGENOM" id="CLU_855208_0_0_1"/>
<feature type="compositionally biased region" description="Low complexity" evidence="1">
    <location>
        <begin position="115"/>
        <end position="136"/>
    </location>
</feature>
<organism evidence="4">
    <name type="scientific">Arthroderma gypseum (strain ATCC MYA-4604 / CBS 118893)</name>
    <name type="common">Microsporum gypseum</name>
    <dbReference type="NCBI Taxonomy" id="535722"/>
    <lineage>
        <taxon>Eukaryota</taxon>
        <taxon>Fungi</taxon>
        <taxon>Dikarya</taxon>
        <taxon>Ascomycota</taxon>
        <taxon>Pezizomycotina</taxon>
        <taxon>Eurotiomycetes</taxon>
        <taxon>Eurotiomycetidae</taxon>
        <taxon>Onygenales</taxon>
        <taxon>Arthrodermataceae</taxon>
        <taxon>Nannizzia</taxon>
    </lineage>
</organism>
<evidence type="ECO:0000313" key="3">
    <source>
        <dbReference type="EMBL" id="EFQ98505.1"/>
    </source>
</evidence>
<gene>
    <name evidence="3" type="ORF">MGYG_01532</name>
</gene>
<feature type="region of interest" description="Disordered" evidence="1">
    <location>
        <begin position="115"/>
        <end position="157"/>
    </location>
</feature>
<keyword evidence="2" id="KW-0812">Transmembrane</keyword>
<dbReference type="OMA" id="HNASGHY"/>